<organism evidence="3 4">
    <name type="scientific">Oleoguttula mirabilis</name>
    <dbReference type="NCBI Taxonomy" id="1507867"/>
    <lineage>
        <taxon>Eukaryota</taxon>
        <taxon>Fungi</taxon>
        <taxon>Dikarya</taxon>
        <taxon>Ascomycota</taxon>
        <taxon>Pezizomycotina</taxon>
        <taxon>Dothideomycetes</taxon>
        <taxon>Dothideomycetidae</taxon>
        <taxon>Mycosphaerellales</taxon>
        <taxon>Teratosphaeriaceae</taxon>
        <taxon>Oleoguttula</taxon>
    </lineage>
</organism>
<keyword evidence="4" id="KW-1185">Reference proteome</keyword>
<dbReference type="EMBL" id="JAVFHQ010000023">
    <property type="protein sequence ID" value="KAK4544786.1"/>
    <property type="molecule type" value="Genomic_DNA"/>
</dbReference>
<dbReference type="InterPro" id="IPR045518">
    <property type="entry name" value="2EXR"/>
</dbReference>
<feature type="domain" description="2EXR" evidence="2">
    <location>
        <begin position="17"/>
        <end position="78"/>
    </location>
</feature>
<name>A0AAV9JIQ2_9PEZI</name>
<evidence type="ECO:0000256" key="1">
    <source>
        <dbReference type="SAM" id="MobiDB-lite"/>
    </source>
</evidence>
<feature type="region of interest" description="Disordered" evidence="1">
    <location>
        <begin position="188"/>
        <end position="226"/>
    </location>
</feature>
<feature type="compositionally biased region" description="Acidic residues" evidence="1">
    <location>
        <begin position="193"/>
        <end position="226"/>
    </location>
</feature>
<dbReference type="Proteomes" id="UP001324427">
    <property type="component" value="Unassembled WGS sequence"/>
</dbReference>
<evidence type="ECO:0000313" key="3">
    <source>
        <dbReference type="EMBL" id="KAK4544786.1"/>
    </source>
</evidence>
<dbReference type="PANTHER" id="PTHR42085:SF1">
    <property type="entry name" value="F-BOX DOMAIN-CONTAINING PROTEIN"/>
    <property type="match status" value="1"/>
</dbReference>
<proteinExistence type="predicted"/>
<evidence type="ECO:0000313" key="4">
    <source>
        <dbReference type="Proteomes" id="UP001324427"/>
    </source>
</evidence>
<dbReference type="Pfam" id="PF20150">
    <property type="entry name" value="2EXR"/>
    <property type="match status" value="1"/>
</dbReference>
<dbReference type="InterPro" id="IPR038883">
    <property type="entry name" value="AN11006-like"/>
</dbReference>
<sequence>MADPAPPPQPTQCALLELPAELRNRVWSLALSRYDSAHDRERPNYVTEWDSGEELRVPGILQVCSQIRQEALPMYYATATFYLEVGESLHTSKAWVDSLGGNACYIRRLLVGGPIEKGFGGCFTLDVEISDFGVVTADFQQPARLGGYESSMLVADKVLEAVEKFFAERSRLVRRPLKSKEWTELLDLIDQQADGDEDDEEDIEEEDEEEDEQDDGEDDEEDDEED</sequence>
<gene>
    <name evidence="3" type="ORF">LTR36_004035</name>
</gene>
<reference evidence="3 4" key="1">
    <citation type="submission" date="2021-11" db="EMBL/GenBank/DDBJ databases">
        <title>Black yeast isolated from Biological Soil Crust.</title>
        <authorList>
            <person name="Kurbessoian T."/>
        </authorList>
    </citation>
    <scope>NUCLEOTIDE SEQUENCE [LARGE SCALE GENOMIC DNA]</scope>
    <source>
        <strain evidence="3 4">CCFEE 5522</strain>
    </source>
</reference>
<evidence type="ECO:0000259" key="2">
    <source>
        <dbReference type="Pfam" id="PF20150"/>
    </source>
</evidence>
<dbReference type="PANTHER" id="PTHR42085">
    <property type="entry name" value="F-BOX DOMAIN-CONTAINING PROTEIN"/>
    <property type="match status" value="1"/>
</dbReference>
<comment type="caution">
    <text evidence="3">The sequence shown here is derived from an EMBL/GenBank/DDBJ whole genome shotgun (WGS) entry which is preliminary data.</text>
</comment>
<protein>
    <recommendedName>
        <fullName evidence="2">2EXR domain-containing protein</fullName>
    </recommendedName>
</protein>
<accession>A0AAV9JIQ2</accession>
<dbReference type="AlphaFoldDB" id="A0AAV9JIQ2"/>